<dbReference type="Proteomes" id="UP000182945">
    <property type="component" value="Chromosome"/>
</dbReference>
<dbReference type="InterPro" id="IPR003356">
    <property type="entry name" value="DNA_methylase_A-5"/>
</dbReference>
<dbReference type="AlphaFoldDB" id="A0AAC9IYR6"/>
<evidence type="ECO:0000313" key="3">
    <source>
        <dbReference type="EMBL" id="APC48013.1"/>
    </source>
</evidence>
<dbReference type="Pfam" id="PF21106">
    <property type="entry name" value="YtxK_like"/>
    <property type="match status" value="1"/>
</dbReference>
<dbReference type="RefSeq" id="WP_071648794.1">
    <property type="nucleotide sequence ID" value="NZ_CP017962.1"/>
</dbReference>
<dbReference type="Gene3D" id="1.10.150.470">
    <property type="match status" value="1"/>
</dbReference>
<evidence type="ECO:0000259" key="1">
    <source>
        <dbReference type="Pfam" id="PF02384"/>
    </source>
</evidence>
<dbReference type="KEGG" id="vhl:BME96_07430"/>
<dbReference type="GO" id="GO:0003677">
    <property type="term" value="F:DNA binding"/>
    <property type="evidence" value="ECO:0007669"/>
    <property type="project" value="InterPro"/>
</dbReference>
<dbReference type="EMBL" id="CP017962">
    <property type="protein sequence ID" value="APC48013.1"/>
    <property type="molecule type" value="Genomic_DNA"/>
</dbReference>
<dbReference type="PANTHER" id="PTHR41313">
    <property type="entry name" value="ADENINE-SPECIFIC METHYLTRANSFERASE"/>
    <property type="match status" value="1"/>
</dbReference>
<reference evidence="3 4" key="1">
    <citation type="submission" date="2016-11" db="EMBL/GenBank/DDBJ databases">
        <title>Complete genome sequencing of Virgibacillus halodenitrificans PDB-F2.</title>
        <authorList>
            <person name="Sun Z."/>
            <person name="Zhou Y."/>
            <person name="Li H."/>
        </authorList>
    </citation>
    <scope>NUCLEOTIDE SEQUENCE [LARGE SCALE GENOMIC DNA]</scope>
    <source>
        <strain evidence="3 4">PDB-F2</strain>
    </source>
</reference>
<dbReference type="GO" id="GO:0032259">
    <property type="term" value="P:methylation"/>
    <property type="evidence" value="ECO:0007669"/>
    <property type="project" value="UniProtKB-KW"/>
</dbReference>
<dbReference type="CDD" id="cd02440">
    <property type="entry name" value="AdoMet_MTases"/>
    <property type="match status" value="1"/>
</dbReference>
<keyword evidence="3" id="KW-0489">Methyltransferase</keyword>
<dbReference type="Gene3D" id="3.40.50.150">
    <property type="entry name" value="Vaccinia Virus protein VP39"/>
    <property type="match status" value="1"/>
</dbReference>
<dbReference type="InterPro" id="IPR016843">
    <property type="entry name" value="S-AdoMet-dep_Ade-MeTrfase_prd"/>
</dbReference>
<accession>A0AAC9IYR6</accession>
<organism evidence="3 4">
    <name type="scientific">Virgibacillus halodenitrificans</name>
    <name type="common">Bacillus halodenitrificans</name>
    <dbReference type="NCBI Taxonomy" id="1482"/>
    <lineage>
        <taxon>Bacteria</taxon>
        <taxon>Bacillati</taxon>
        <taxon>Bacillota</taxon>
        <taxon>Bacilli</taxon>
        <taxon>Bacillales</taxon>
        <taxon>Bacillaceae</taxon>
        <taxon>Virgibacillus</taxon>
    </lineage>
</organism>
<evidence type="ECO:0000313" key="4">
    <source>
        <dbReference type="Proteomes" id="UP000182945"/>
    </source>
</evidence>
<dbReference type="Pfam" id="PF02384">
    <property type="entry name" value="N6_Mtase"/>
    <property type="match status" value="1"/>
</dbReference>
<dbReference type="InterPro" id="IPR029063">
    <property type="entry name" value="SAM-dependent_MTases_sf"/>
</dbReference>
<dbReference type="SUPFAM" id="SSF53335">
    <property type="entry name" value="S-adenosyl-L-methionine-dependent methyltransferases"/>
    <property type="match status" value="1"/>
</dbReference>
<dbReference type="PRINTS" id="PR00507">
    <property type="entry name" value="N12N6MTFRASE"/>
</dbReference>
<proteinExistence type="predicted"/>
<keyword evidence="3" id="KW-0808">Transferase</keyword>
<name>A0AAC9IYR6_VIRHA</name>
<dbReference type="InterPro" id="IPR048375">
    <property type="entry name" value="YtxK-like_N"/>
</dbReference>
<gene>
    <name evidence="3" type="ORF">BME96_07430</name>
</gene>
<sequence>MKKTNVEILYEWLDNTAGIIQQHVNEPYLDSLIYTMEILFEQHVPEDLEEILSQKLRSNLTEVDITSYKTEEIRKGIQLAVLKGMKDSTQQQHLMTPETVALLVGYLAEKLTADKEEVRLFDPASGTGNLITTVMEHLKQKNLIAFAGEVDPTLIQLAVLNANLQQKSIEFFHQDSLRPFLLDPVDLIIADLPVGYYPDDVQADTYELKAENGNSYAHHLFIEQAMNYTKPGGYLIFVVPDFIFNSDQSDKLHAYLQEYAHITGVIRLPESAFKSEKNIKSILVLQKKGQNTRSPKQPLLAQMPSFKNTTGMSDILKQMNDWFVTYQKEMKGNE</sequence>
<dbReference type="GO" id="GO:0008170">
    <property type="term" value="F:N-methyltransferase activity"/>
    <property type="evidence" value="ECO:0007669"/>
    <property type="project" value="InterPro"/>
</dbReference>
<dbReference type="GeneID" id="71514218"/>
<feature type="domain" description="YtxK-like N-terminal helical" evidence="2">
    <location>
        <begin position="7"/>
        <end position="85"/>
    </location>
</feature>
<evidence type="ECO:0000259" key="2">
    <source>
        <dbReference type="Pfam" id="PF21106"/>
    </source>
</evidence>
<feature type="domain" description="DNA methylase adenine-specific" evidence="1">
    <location>
        <begin position="94"/>
        <end position="291"/>
    </location>
</feature>
<protein>
    <submittedName>
        <fullName evidence="3">SAM-dependent methyltransferase</fullName>
    </submittedName>
</protein>
<dbReference type="PANTHER" id="PTHR41313:SF1">
    <property type="entry name" value="DNA METHYLASE ADENINE-SPECIFIC DOMAIN-CONTAINING PROTEIN"/>
    <property type="match status" value="1"/>
</dbReference>
<dbReference type="InterPro" id="IPR052933">
    <property type="entry name" value="DNA_Protect_Modify"/>
</dbReference>
<dbReference type="PIRSF" id="PIRSF026567">
    <property type="entry name" value="Adenine_mtase_bact_prd"/>
    <property type="match status" value="1"/>
</dbReference>